<sequence>MKRSERIQTSVTEAEKRNFRVEAATRDQEMADLLRDLVYLFLDVEGHETSSDADDLLAELLNDYLSSQGYDVDADPEDLLHDLTE</sequence>
<reference evidence="1" key="2">
    <citation type="submission" date="2020-09" db="EMBL/GenBank/DDBJ databases">
        <authorList>
            <person name="Sun Q."/>
            <person name="Ohkuma M."/>
        </authorList>
    </citation>
    <scope>NUCLEOTIDE SEQUENCE</scope>
    <source>
        <strain evidence="1">JCM 19596</strain>
    </source>
</reference>
<dbReference type="OrthoDB" id="350721at2157"/>
<comment type="caution">
    <text evidence="1">The sequence shown here is derived from an EMBL/GenBank/DDBJ whole genome shotgun (WGS) entry which is preliminary data.</text>
</comment>
<protein>
    <submittedName>
        <fullName evidence="1">Uncharacterized protein</fullName>
    </submittedName>
</protein>
<gene>
    <name evidence="1" type="ORF">GCM10009039_11820</name>
</gene>
<keyword evidence="2" id="KW-1185">Reference proteome</keyword>
<dbReference type="AlphaFoldDB" id="A0A830F4Z3"/>
<reference evidence="1" key="1">
    <citation type="journal article" date="2014" name="Int. J. Syst. Evol. Microbiol.">
        <title>Complete genome sequence of Corynebacterium casei LMG S-19264T (=DSM 44701T), isolated from a smear-ripened cheese.</title>
        <authorList>
            <consortium name="US DOE Joint Genome Institute (JGI-PGF)"/>
            <person name="Walter F."/>
            <person name="Albersmeier A."/>
            <person name="Kalinowski J."/>
            <person name="Ruckert C."/>
        </authorList>
    </citation>
    <scope>NUCLEOTIDE SEQUENCE</scope>
    <source>
        <strain evidence="1">JCM 19596</strain>
    </source>
</reference>
<evidence type="ECO:0000313" key="1">
    <source>
        <dbReference type="EMBL" id="GGL55315.1"/>
    </source>
</evidence>
<name>A0A830F4Z3_9EURY</name>
<proteinExistence type="predicted"/>
<dbReference type="RefSeq" id="WP_188976809.1">
    <property type="nucleotide sequence ID" value="NZ_BMPG01000001.1"/>
</dbReference>
<accession>A0A830F4Z3</accession>
<organism evidence="1 2">
    <name type="scientific">Halocalculus aciditolerans</name>
    <dbReference type="NCBI Taxonomy" id="1383812"/>
    <lineage>
        <taxon>Archaea</taxon>
        <taxon>Methanobacteriati</taxon>
        <taxon>Methanobacteriota</taxon>
        <taxon>Stenosarchaea group</taxon>
        <taxon>Halobacteria</taxon>
        <taxon>Halobacteriales</taxon>
        <taxon>Halobacteriaceae</taxon>
        <taxon>Halocalculus</taxon>
    </lineage>
</organism>
<evidence type="ECO:0000313" key="2">
    <source>
        <dbReference type="Proteomes" id="UP000607197"/>
    </source>
</evidence>
<dbReference type="EMBL" id="BMPG01000001">
    <property type="protein sequence ID" value="GGL55315.1"/>
    <property type="molecule type" value="Genomic_DNA"/>
</dbReference>
<dbReference type="Proteomes" id="UP000607197">
    <property type="component" value="Unassembled WGS sequence"/>
</dbReference>